<evidence type="ECO:0000259" key="14">
    <source>
        <dbReference type="PROSITE" id="PS51787"/>
    </source>
</evidence>
<evidence type="ECO:0000256" key="11">
    <source>
        <dbReference type="ARBA" id="ARBA00046075"/>
    </source>
</evidence>
<dbReference type="Proteomes" id="UP000789390">
    <property type="component" value="Unassembled WGS sequence"/>
</dbReference>
<dbReference type="EMBL" id="CAKKLH010000077">
    <property type="protein sequence ID" value="CAH0102214.1"/>
    <property type="molecule type" value="Genomic_DNA"/>
</dbReference>
<comment type="subunit">
    <text evidence="12">Likely a component of a DCX (DDB1-CUL4-X-box) protein ligase complex. May interact with pic/DDB1.</text>
</comment>
<dbReference type="InterPro" id="IPR015947">
    <property type="entry name" value="PUA-like_sf"/>
</dbReference>
<dbReference type="InterPro" id="IPR004910">
    <property type="entry name" value="Yippee/Mis18/Cereblon"/>
</dbReference>
<organism evidence="16 17">
    <name type="scientific">Daphnia galeata</name>
    <dbReference type="NCBI Taxonomy" id="27404"/>
    <lineage>
        <taxon>Eukaryota</taxon>
        <taxon>Metazoa</taxon>
        <taxon>Ecdysozoa</taxon>
        <taxon>Arthropoda</taxon>
        <taxon>Crustacea</taxon>
        <taxon>Branchiopoda</taxon>
        <taxon>Diplostraca</taxon>
        <taxon>Cladocera</taxon>
        <taxon>Anomopoda</taxon>
        <taxon>Daphniidae</taxon>
        <taxon>Daphnia</taxon>
    </lineage>
</organism>
<evidence type="ECO:0000256" key="8">
    <source>
        <dbReference type="ARBA" id="ARBA00022843"/>
    </source>
</evidence>
<feature type="compositionally biased region" description="Basic and acidic residues" evidence="13">
    <location>
        <begin position="15"/>
        <end position="24"/>
    </location>
</feature>
<evidence type="ECO:0000256" key="5">
    <source>
        <dbReference type="ARBA" id="ARBA00022723"/>
    </source>
</evidence>
<comment type="similarity">
    <text evidence="3">Belongs to the CRBN family.</text>
</comment>
<dbReference type="SMART" id="SM00464">
    <property type="entry name" value="LON"/>
    <property type="match status" value="1"/>
</dbReference>
<keyword evidence="17" id="KW-1185">Reference proteome</keyword>
<proteinExistence type="inferred from homology"/>
<comment type="caution">
    <text evidence="16">The sequence shown here is derived from an EMBL/GenBank/DDBJ whole genome shotgun (WGS) entry which is preliminary data.</text>
</comment>
<dbReference type="UniPathway" id="UPA00143"/>
<dbReference type="AlphaFoldDB" id="A0A8J2WF55"/>
<dbReference type="SUPFAM" id="SSF88697">
    <property type="entry name" value="PUA domain-like"/>
    <property type="match status" value="1"/>
</dbReference>
<dbReference type="PANTHER" id="PTHR46732">
    <property type="entry name" value="ATP-DEPENDENT PROTEASE LA (LON) DOMAIN PROTEIN"/>
    <property type="match status" value="1"/>
</dbReference>
<dbReference type="CDD" id="cd15777">
    <property type="entry name" value="CRBN_C_like"/>
    <property type="match status" value="1"/>
</dbReference>
<dbReference type="FunFam" id="2.170.150.20:FF:000005">
    <property type="entry name" value="Blast:Protein cereblon homolog"/>
    <property type="match status" value="1"/>
</dbReference>
<dbReference type="InterPro" id="IPR034750">
    <property type="entry name" value="CULT"/>
</dbReference>
<evidence type="ECO:0000256" key="2">
    <source>
        <dbReference type="ARBA" id="ARBA00004906"/>
    </source>
</evidence>
<gene>
    <name evidence="16" type="ORF">DGAL_LOCUS4605</name>
</gene>
<accession>A0A8J2WF55</accession>
<evidence type="ECO:0000256" key="4">
    <source>
        <dbReference type="ARBA" id="ARBA00014394"/>
    </source>
</evidence>
<feature type="domain" description="CULT" evidence="15">
    <location>
        <begin position="335"/>
        <end position="442"/>
    </location>
</feature>
<sequence>MENNRDEQIDGEDSSVSHHDMSDHDVDESSDFSDDVSEVDDAEYFVIVPGQGNPQDQPLVRDHRYLGVMEEVRGRTILDEDSIVEMPVVVQEGLICVPGQTLPLTISHPHIMAMMRRVIEGNHIFGILSFRPTEPHINNAKYKIGATAEIYEYGEEAEGLEPGFGFRIKARIRQRIKVIQARRQIDGITIARVQILPELELSESLYQCRANSLDKHRLLLATSSDISVASLLSKKRIYDKQYKVPFSIWPSWIHRSYDLQFVAQRVLLELSTSIFVGSSAFADVGSGSIVPRNPIDLSYWVIQNLPLDDDLRLQLLSINNPNQRLRAELSILQRCESLCCRECDYAVARQTDVFAMSKEGPQGVYVNPFGHVHETITVHRVDGLSVTTPPSTEFSWFPGYAWSIVNCSYCHSHIGWLFTANDRHLQPANFWGLSRQSLKPRLKVNDECEFLAVM</sequence>
<dbReference type="Gene3D" id="1.20.58.1480">
    <property type="match status" value="1"/>
</dbReference>
<keyword evidence="9" id="KW-0539">Nucleus</keyword>
<dbReference type="InterPro" id="IPR046336">
    <property type="entry name" value="Lon_prtase_N_sf"/>
</dbReference>
<dbReference type="GO" id="GO:0005634">
    <property type="term" value="C:nucleus"/>
    <property type="evidence" value="ECO:0007669"/>
    <property type="project" value="UniProtKB-SubCell"/>
</dbReference>
<feature type="region of interest" description="Disordered" evidence="13">
    <location>
        <begin position="1"/>
        <end position="36"/>
    </location>
</feature>
<dbReference type="Gene3D" id="2.30.130.40">
    <property type="entry name" value="LON domain-like"/>
    <property type="match status" value="1"/>
</dbReference>
<dbReference type="Pfam" id="PF03226">
    <property type="entry name" value="Yippee-Mis18"/>
    <property type="match status" value="1"/>
</dbReference>
<feature type="compositionally biased region" description="Acidic residues" evidence="13">
    <location>
        <begin position="25"/>
        <end position="36"/>
    </location>
</feature>
<comment type="pathway">
    <text evidence="2">Protein modification; protein ubiquitination.</text>
</comment>
<dbReference type="InterPro" id="IPR003111">
    <property type="entry name" value="Lon_prtase_N"/>
</dbReference>
<dbReference type="PROSITE" id="PS51788">
    <property type="entry name" value="CULT"/>
    <property type="match status" value="1"/>
</dbReference>
<keyword evidence="5" id="KW-0479">Metal-binding</keyword>
<evidence type="ECO:0000313" key="16">
    <source>
        <dbReference type="EMBL" id="CAH0102214.1"/>
    </source>
</evidence>
<dbReference type="GO" id="GO:0046872">
    <property type="term" value="F:metal ion binding"/>
    <property type="evidence" value="ECO:0007669"/>
    <property type="project" value="UniProtKB-KW"/>
</dbReference>
<dbReference type="OrthoDB" id="267517at2759"/>
<evidence type="ECO:0000256" key="7">
    <source>
        <dbReference type="ARBA" id="ARBA00022833"/>
    </source>
</evidence>
<protein>
    <recommendedName>
        <fullName evidence="4">Protein cereblon</fullName>
    </recommendedName>
    <alternativeName>
        <fullName evidence="10">Protein ohgata</fullName>
    </alternativeName>
</protein>
<name>A0A8J2WF55_9CRUS</name>
<keyword evidence="6" id="KW-0833">Ubl conjugation pathway</keyword>
<feature type="domain" description="Lon N-terminal" evidence="14">
    <location>
        <begin position="86"/>
        <end position="336"/>
    </location>
</feature>
<dbReference type="PANTHER" id="PTHR46732:SF8">
    <property type="entry name" value="ATP-DEPENDENT PROTEASE LA (LON) DOMAIN PROTEIN"/>
    <property type="match status" value="1"/>
</dbReference>
<comment type="subcellular location">
    <subcellularLocation>
        <location evidence="1">Nucleus</location>
    </subcellularLocation>
</comment>
<evidence type="ECO:0000256" key="6">
    <source>
        <dbReference type="ARBA" id="ARBA00022786"/>
    </source>
</evidence>
<keyword evidence="8" id="KW-0832">Ubl conjugation</keyword>
<dbReference type="PROSITE" id="PS51787">
    <property type="entry name" value="LON_N"/>
    <property type="match status" value="1"/>
</dbReference>
<dbReference type="GO" id="GO:0016567">
    <property type="term" value="P:protein ubiquitination"/>
    <property type="evidence" value="ECO:0007669"/>
    <property type="project" value="UniProtKB-UniPathway"/>
</dbReference>
<evidence type="ECO:0000256" key="10">
    <source>
        <dbReference type="ARBA" id="ARBA00030079"/>
    </source>
</evidence>
<evidence type="ECO:0000313" key="17">
    <source>
        <dbReference type="Proteomes" id="UP000789390"/>
    </source>
</evidence>
<keyword evidence="7" id="KW-0862">Zinc</keyword>
<dbReference type="FunFam" id="1.20.58.1480:FF:000007">
    <property type="entry name" value="Lon protease homolog"/>
    <property type="match status" value="1"/>
</dbReference>
<evidence type="ECO:0000256" key="13">
    <source>
        <dbReference type="SAM" id="MobiDB-lite"/>
    </source>
</evidence>
<evidence type="ECO:0000256" key="9">
    <source>
        <dbReference type="ARBA" id="ARBA00023242"/>
    </source>
</evidence>
<evidence type="ECO:0000256" key="3">
    <source>
        <dbReference type="ARBA" id="ARBA00005293"/>
    </source>
</evidence>
<evidence type="ECO:0000259" key="15">
    <source>
        <dbReference type="PROSITE" id="PS51788"/>
    </source>
</evidence>
<evidence type="ECO:0000256" key="1">
    <source>
        <dbReference type="ARBA" id="ARBA00004123"/>
    </source>
</evidence>
<evidence type="ECO:0000256" key="12">
    <source>
        <dbReference type="ARBA" id="ARBA00046796"/>
    </source>
</evidence>
<dbReference type="Pfam" id="PF02190">
    <property type="entry name" value="LON_substr_bdg"/>
    <property type="match status" value="1"/>
</dbReference>
<reference evidence="16" key="1">
    <citation type="submission" date="2021-11" db="EMBL/GenBank/DDBJ databases">
        <authorList>
            <person name="Schell T."/>
        </authorList>
    </citation>
    <scope>NUCLEOTIDE SEQUENCE</scope>
    <source>
        <strain evidence="16">M5</strain>
    </source>
</reference>
<dbReference type="Gene3D" id="2.170.150.20">
    <property type="entry name" value="Peptide methionine sulfoxide reductase"/>
    <property type="match status" value="1"/>
</dbReference>
<comment type="function">
    <text evidence="11">Substrate recognition component of a DCX (DDB1-CUL4-X-box) E3 protein ligase complex that mediates the ubiquitination and subsequent proteasomal degradation of target proteins. Has an essential role in mediating growth by negatively regulating insulin signaling. It also has a role in maintaining presynaptic function in the neuromuscular junction synapses of third-instar larvae.</text>
</comment>